<dbReference type="EMBL" id="FCOW01000001">
    <property type="protein sequence ID" value="CVK17382.1"/>
    <property type="molecule type" value="Genomic_DNA"/>
</dbReference>
<reference evidence="2 3" key="1">
    <citation type="submission" date="2016-01" db="EMBL/GenBank/DDBJ databases">
        <authorList>
            <person name="Brown R."/>
        </authorList>
    </citation>
    <scope>NUCLEOTIDE SEQUENCE [LARGE SCALE GENOMIC DNA]</scope>
    <source>
        <strain evidence="2">Sporomusa sphaeroides DSM 2875</strain>
    </source>
</reference>
<keyword evidence="1" id="KW-0812">Transmembrane</keyword>
<name>A0ABP2BZA5_9FIRM</name>
<evidence type="ECO:0008006" key="4">
    <source>
        <dbReference type="Google" id="ProtNLM"/>
    </source>
</evidence>
<keyword evidence="1" id="KW-1133">Transmembrane helix</keyword>
<protein>
    <recommendedName>
        <fullName evidence="4">Sporulation protein YjcZ</fullName>
    </recommendedName>
</protein>
<gene>
    <name evidence="2" type="ORF">SSPH_00006</name>
</gene>
<sequence length="33" mass="3612">MSRCGFGGNGFGGIWIIIIILLLFFFDGDDTCL</sequence>
<keyword evidence="3" id="KW-1185">Reference proteome</keyword>
<comment type="caution">
    <text evidence="2">The sequence shown here is derived from an EMBL/GenBank/DDBJ whole genome shotgun (WGS) entry which is preliminary data.</text>
</comment>
<feature type="transmembrane region" description="Helical" evidence="1">
    <location>
        <begin position="6"/>
        <end position="26"/>
    </location>
</feature>
<proteinExistence type="predicted"/>
<accession>A0ABP2BZA5</accession>
<keyword evidence="1" id="KW-0472">Membrane</keyword>
<evidence type="ECO:0000313" key="2">
    <source>
        <dbReference type="EMBL" id="CVK17382.1"/>
    </source>
</evidence>
<evidence type="ECO:0000313" key="3">
    <source>
        <dbReference type="Proteomes" id="UP000245702"/>
    </source>
</evidence>
<dbReference type="Proteomes" id="UP000245702">
    <property type="component" value="Unassembled WGS sequence"/>
</dbReference>
<evidence type="ECO:0000256" key="1">
    <source>
        <dbReference type="SAM" id="Phobius"/>
    </source>
</evidence>
<organism evidence="2 3">
    <name type="scientific">Sporomusa sphaeroides DSM 2875</name>
    <dbReference type="NCBI Taxonomy" id="1337886"/>
    <lineage>
        <taxon>Bacteria</taxon>
        <taxon>Bacillati</taxon>
        <taxon>Bacillota</taxon>
        <taxon>Negativicutes</taxon>
        <taxon>Selenomonadales</taxon>
        <taxon>Sporomusaceae</taxon>
        <taxon>Sporomusa</taxon>
    </lineage>
</organism>